<dbReference type="AlphaFoldDB" id="A0AA38IIZ0"/>
<gene>
    <name evidence="3" type="ORF">Zmor_015201</name>
</gene>
<dbReference type="SUPFAM" id="SSF52087">
    <property type="entry name" value="CRAL/TRIO domain"/>
    <property type="match status" value="1"/>
</dbReference>
<dbReference type="GO" id="GO:1902936">
    <property type="term" value="F:phosphatidylinositol bisphosphate binding"/>
    <property type="evidence" value="ECO:0007669"/>
    <property type="project" value="TreeGrafter"/>
</dbReference>
<evidence type="ECO:0000313" key="3">
    <source>
        <dbReference type="EMBL" id="KAJ3656101.1"/>
    </source>
</evidence>
<dbReference type="InterPro" id="IPR036865">
    <property type="entry name" value="CRAL-TRIO_dom_sf"/>
</dbReference>
<dbReference type="Pfam" id="PF03765">
    <property type="entry name" value="CRAL_TRIO_N"/>
    <property type="match status" value="1"/>
</dbReference>
<reference evidence="3" key="1">
    <citation type="journal article" date="2023" name="G3 (Bethesda)">
        <title>Whole genome assemblies of Zophobas morio and Tenebrio molitor.</title>
        <authorList>
            <person name="Kaur S."/>
            <person name="Stinson S.A."/>
            <person name="diCenzo G.C."/>
        </authorList>
    </citation>
    <scope>NUCLEOTIDE SEQUENCE</scope>
    <source>
        <strain evidence="3">QUZm001</strain>
    </source>
</reference>
<feature type="domain" description="CRAL-TRIO" evidence="2">
    <location>
        <begin position="111"/>
        <end position="273"/>
    </location>
</feature>
<protein>
    <recommendedName>
        <fullName evidence="2">CRAL-TRIO domain-containing protein</fullName>
    </recommendedName>
</protein>
<dbReference type="SMART" id="SM00516">
    <property type="entry name" value="SEC14"/>
    <property type="match status" value="1"/>
</dbReference>
<dbReference type="InterPro" id="IPR001251">
    <property type="entry name" value="CRAL-TRIO_dom"/>
</dbReference>
<dbReference type="InterPro" id="IPR036273">
    <property type="entry name" value="CRAL/TRIO_N_dom_sf"/>
</dbReference>
<evidence type="ECO:0000256" key="1">
    <source>
        <dbReference type="SAM" id="MobiDB-lite"/>
    </source>
</evidence>
<dbReference type="SMART" id="SM01100">
    <property type="entry name" value="CRAL_TRIO_N"/>
    <property type="match status" value="1"/>
</dbReference>
<dbReference type="PANTHER" id="PTHR10174:SF130">
    <property type="entry name" value="ALPHA-TOCOPHEROL TRANSFER PROTEIN-LIKE"/>
    <property type="match status" value="1"/>
</dbReference>
<proteinExistence type="predicted"/>
<evidence type="ECO:0000313" key="4">
    <source>
        <dbReference type="Proteomes" id="UP001168821"/>
    </source>
</evidence>
<dbReference type="SUPFAM" id="SSF46938">
    <property type="entry name" value="CRAL/TRIO N-terminal domain"/>
    <property type="match status" value="1"/>
</dbReference>
<dbReference type="InterPro" id="IPR011074">
    <property type="entry name" value="CRAL/TRIO_N_dom"/>
</dbReference>
<comment type="caution">
    <text evidence="3">The sequence shown here is derived from an EMBL/GenBank/DDBJ whole genome shotgun (WGS) entry which is preliminary data.</text>
</comment>
<dbReference type="PRINTS" id="PR00180">
    <property type="entry name" value="CRETINALDHBP"/>
</dbReference>
<sequence length="306" mass="35407">MPIENSVTVSPLRQSLATGDPSGSFSFDAEWQKRAEEELNETPENVKQELFALRQMVKNDTNLNVPEGDSFLLRFLRARKFDGKKAFHMMQRYYLMKLKCPELFACPLPSENAKVFDLQAQNMLQERDQLGRRVYIIRMDYFDSNIVTIDDIFRTNILALEQIVREPETQIAGIVLILDMAGLSLQHAKFFTPYYAKKMVDLVQETFPLRFKGFHIVNEPFYFDAVMAVLKPFLKEKIRKRIFLHGSDISALHGFISNDILPAEYGGSGSSFDNKAWYMQLLAEEAYFKNLETFGYKVNDDVTQDE</sequence>
<organism evidence="3 4">
    <name type="scientific">Zophobas morio</name>
    <dbReference type="NCBI Taxonomy" id="2755281"/>
    <lineage>
        <taxon>Eukaryota</taxon>
        <taxon>Metazoa</taxon>
        <taxon>Ecdysozoa</taxon>
        <taxon>Arthropoda</taxon>
        <taxon>Hexapoda</taxon>
        <taxon>Insecta</taxon>
        <taxon>Pterygota</taxon>
        <taxon>Neoptera</taxon>
        <taxon>Endopterygota</taxon>
        <taxon>Coleoptera</taxon>
        <taxon>Polyphaga</taxon>
        <taxon>Cucujiformia</taxon>
        <taxon>Tenebrionidae</taxon>
        <taxon>Zophobas</taxon>
    </lineage>
</organism>
<dbReference type="PANTHER" id="PTHR10174">
    <property type="entry name" value="ALPHA-TOCOPHEROL TRANSFER PROTEIN-RELATED"/>
    <property type="match status" value="1"/>
</dbReference>
<accession>A0AA38IIZ0</accession>
<dbReference type="Gene3D" id="1.20.5.1200">
    <property type="entry name" value="Alpha-tocopherol transfer"/>
    <property type="match status" value="1"/>
</dbReference>
<dbReference type="EMBL" id="JALNTZ010000004">
    <property type="protein sequence ID" value="KAJ3656101.1"/>
    <property type="molecule type" value="Genomic_DNA"/>
</dbReference>
<dbReference type="GO" id="GO:0016020">
    <property type="term" value="C:membrane"/>
    <property type="evidence" value="ECO:0007669"/>
    <property type="project" value="TreeGrafter"/>
</dbReference>
<feature type="region of interest" description="Disordered" evidence="1">
    <location>
        <begin position="1"/>
        <end position="25"/>
    </location>
</feature>
<dbReference type="Gene3D" id="3.40.525.10">
    <property type="entry name" value="CRAL-TRIO lipid binding domain"/>
    <property type="match status" value="1"/>
</dbReference>
<dbReference type="Proteomes" id="UP001168821">
    <property type="component" value="Unassembled WGS sequence"/>
</dbReference>
<dbReference type="Pfam" id="PF00650">
    <property type="entry name" value="CRAL_TRIO"/>
    <property type="match status" value="1"/>
</dbReference>
<name>A0AA38IIZ0_9CUCU</name>
<dbReference type="CDD" id="cd00170">
    <property type="entry name" value="SEC14"/>
    <property type="match status" value="1"/>
</dbReference>
<dbReference type="Gene3D" id="1.10.8.20">
    <property type="entry name" value="N-terminal domain of phosphatidylinositol transfer protein sec14p"/>
    <property type="match status" value="1"/>
</dbReference>
<dbReference type="PROSITE" id="PS50191">
    <property type="entry name" value="CRAL_TRIO"/>
    <property type="match status" value="1"/>
</dbReference>
<keyword evidence="4" id="KW-1185">Reference proteome</keyword>
<evidence type="ECO:0000259" key="2">
    <source>
        <dbReference type="PROSITE" id="PS50191"/>
    </source>
</evidence>